<comment type="subcellular location">
    <subcellularLocation>
        <location evidence="1">Nucleus</location>
    </subcellularLocation>
</comment>
<organism evidence="8">
    <name type="scientific">Pyrodinium bahamense</name>
    <dbReference type="NCBI Taxonomy" id="73915"/>
    <lineage>
        <taxon>Eukaryota</taxon>
        <taxon>Sar</taxon>
        <taxon>Alveolata</taxon>
        <taxon>Dinophyceae</taxon>
        <taxon>Gonyaulacales</taxon>
        <taxon>Pyrocystaceae</taxon>
        <taxon>Pyrodinium</taxon>
    </lineage>
</organism>
<dbReference type="Pfam" id="PF00644">
    <property type="entry name" value="PARP"/>
    <property type="match status" value="1"/>
</dbReference>
<dbReference type="PROSITE" id="PS51059">
    <property type="entry name" value="PARP_CATALYTIC"/>
    <property type="match status" value="1"/>
</dbReference>
<dbReference type="AlphaFoldDB" id="A0A7S0FGF7"/>
<proteinExistence type="predicted"/>
<dbReference type="InterPro" id="IPR012317">
    <property type="entry name" value="Poly(ADP-ribose)pol_cat_dom"/>
</dbReference>
<dbReference type="GO" id="GO:0005634">
    <property type="term" value="C:nucleus"/>
    <property type="evidence" value="ECO:0007669"/>
    <property type="project" value="UniProtKB-SubCell"/>
</dbReference>
<dbReference type="Gene3D" id="3.90.228.10">
    <property type="match status" value="1"/>
</dbReference>
<keyword evidence="5" id="KW-0539">Nucleus</keyword>
<reference evidence="8" key="1">
    <citation type="submission" date="2021-01" db="EMBL/GenBank/DDBJ databases">
        <authorList>
            <person name="Corre E."/>
            <person name="Pelletier E."/>
            <person name="Niang G."/>
            <person name="Scheremetjew M."/>
            <person name="Finn R."/>
            <person name="Kale V."/>
            <person name="Holt S."/>
            <person name="Cochrane G."/>
            <person name="Meng A."/>
            <person name="Brown T."/>
            <person name="Cohen L."/>
        </authorList>
    </citation>
    <scope>NUCLEOTIDE SEQUENCE</scope>
    <source>
        <strain evidence="8">Pbaha01</strain>
    </source>
</reference>
<keyword evidence="4 6" id="KW-0520">NAD</keyword>
<gene>
    <name evidence="8" type="ORF">PBAH0796_LOCUS13754</name>
</gene>
<dbReference type="InterPro" id="IPR052056">
    <property type="entry name" value="Mono-ARTD/PARP"/>
</dbReference>
<accession>A0A7S0FGF7</accession>
<sequence>MVSRGHLVAAAEEELAALRARLLDRLPSAQFVGAFRVSFGANGPVYEALRASLQEQRGVPLAERELWHGTSWATVPKIVRHGFNRSFAGRHGTLLGMATYFSTDPAYSHRFCDRHGGGTDKTKVLLLAQVLVGNYCRGSSSDVEPPVMDIESGERFDSTVDNEERPGIFAVFRDFQAVPLFLLEFRT</sequence>
<feature type="domain" description="PARP catalytic" evidence="7">
    <location>
        <begin position="1"/>
        <end position="187"/>
    </location>
</feature>
<evidence type="ECO:0000256" key="4">
    <source>
        <dbReference type="ARBA" id="ARBA00023027"/>
    </source>
</evidence>
<dbReference type="EC" id="2.4.2.-" evidence="6"/>
<dbReference type="GO" id="GO:0003950">
    <property type="term" value="F:NAD+ poly-ADP-ribosyltransferase activity"/>
    <property type="evidence" value="ECO:0007669"/>
    <property type="project" value="UniProtKB-UniRule"/>
</dbReference>
<dbReference type="GO" id="GO:0003714">
    <property type="term" value="F:transcription corepressor activity"/>
    <property type="evidence" value="ECO:0007669"/>
    <property type="project" value="TreeGrafter"/>
</dbReference>
<evidence type="ECO:0000256" key="5">
    <source>
        <dbReference type="ARBA" id="ARBA00023242"/>
    </source>
</evidence>
<dbReference type="PANTHER" id="PTHR14453">
    <property type="entry name" value="PARP/ZINC FINGER CCCH TYPE DOMAIN CONTAINING PROTEIN"/>
    <property type="match status" value="1"/>
</dbReference>
<evidence type="ECO:0000256" key="6">
    <source>
        <dbReference type="RuleBase" id="RU362114"/>
    </source>
</evidence>
<keyword evidence="3 6" id="KW-0808">Transferase</keyword>
<evidence type="ECO:0000256" key="3">
    <source>
        <dbReference type="ARBA" id="ARBA00022679"/>
    </source>
</evidence>
<evidence type="ECO:0000313" key="8">
    <source>
        <dbReference type="EMBL" id="CAD8358389.1"/>
    </source>
</evidence>
<keyword evidence="2 6" id="KW-0328">Glycosyltransferase</keyword>
<evidence type="ECO:0000256" key="2">
    <source>
        <dbReference type="ARBA" id="ARBA00022676"/>
    </source>
</evidence>
<dbReference type="PANTHER" id="PTHR14453:SF67">
    <property type="entry name" value="POLY [ADP-RIBOSE] POLYMERASE"/>
    <property type="match status" value="1"/>
</dbReference>
<evidence type="ECO:0000256" key="1">
    <source>
        <dbReference type="ARBA" id="ARBA00004123"/>
    </source>
</evidence>
<evidence type="ECO:0000259" key="7">
    <source>
        <dbReference type="PROSITE" id="PS51059"/>
    </source>
</evidence>
<dbReference type="EMBL" id="HBEG01022695">
    <property type="protein sequence ID" value="CAD8358389.1"/>
    <property type="molecule type" value="Transcribed_RNA"/>
</dbReference>
<protein>
    <recommendedName>
        <fullName evidence="6">Poly [ADP-ribose] polymerase</fullName>
        <shortName evidence="6">PARP</shortName>
        <ecNumber evidence="6">2.4.2.-</ecNumber>
    </recommendedName>
</protein>
<name>A0A7S0FGF7_9DINO</name>
<dbReference type="GO" id="GO:0005737">
    <property type="term" value="C:cytoplasm"/>
    <property type="evidence" value="ECO:0007669"/>
    <property type="project" value="TreeGrafter"/>
</dbReference>
<dbReference type="SUPFAM" id="SSF56399">
    <property type="entry name" value="ADP-ribosylation"/>
    <property type="match status" value="1"/>
</dbReference>
<dbReference type="GO" id="GO:0010629">
    <property type="term" value="P:negative regulation of gene expression"/>
    <property type="evidence" value="ECO:0007669"/>
    <property type="project" value="TreeGrafter"/>
</dbReference>